<evidence type="ECO:0000313" key="2">
    <source>
        <dbReference type="WBParaSite" id="nRc.2.0.1.t31949-RA"/>
    </source>
</evidence>
<proteinExistence type="predicted"/>
<dbReference type="WBParaSite" id="nRc.2.0.1.t31949-RA">
    <property type="protein sequence ID" value="nRc.2.0.1.t31949-RA"/>
    <property type="gene ID" value="nRc.2.0.1.g31949"/>
</dbReference>
<evidence type="ECO:0000313" key="1">
    <source>
        <dbReference type="Proteomes" id="UP000887565"/>
    </source>
</evidence>
<dbReference type="AlphaFoldDB" id="A0A915K0W6"/>
<name>A0A915K0W6_ROMCU</name>
<sequence>MTIRKPVETDSKKYLQIAHFPCTMIFMSNRQMQNALFTGLIGGYVMRIADILSSTFKYFVIAVDLFGRYARLIGGYCARWQRNICHPHNV</sequence>
<dbReference type="Proteomes" id="UP000887565">
    <property type="component" value="Unplaced"/>
</dbReference>
<accession>A0A915K0W6</accession>
<keyword evidence="1" id="KW-1185">Reference proteome</keyword>
<reference evidence="2" key="1">
    <citation type="submission" date="2022-11" db="UniProtKB">
        <authorList>
            <consortium name="WormBaseParasite"/>
        </authorList>
    </citation>
    <scope>IDENTIFICATION</scope>
</reference>
<protein>
    <submittedName>
        <fullName evidence="2">Uncharacterized protein</fullName>
    </submittedName>
</protein>
<organism evidence="1 2">
    <name type="scientific">Romanomermis culicivorax</name>
    <name type="common">Nematode worm</name>
    <dbReference type="NCBI Taxonomy" id="13658"/>
    <lineage>
        <taxon>Eukaryota</taxon>
        <taxon>Metazoa</taxon>
        <taxon>Ecdysozoa</taxon>
        <taxon>Nematoda</taxon>
        <taxon>Enoplea</taxon>
        <taxon>Dorylaimia</taxon>
        <taxon>Mermithida</taxon>
        <taxon>Mermithoidea</taxon>
        <taxon>Mermithidae</taxon>
        <taxon>Romanomermis</taxon>
    </lineage>
</organism>